<organism evidence="4 5">
    <name type="scientific">Anaerotruncus massiliensis</name>
    <name type="common">ex Liu et al. 2021</name>
    <dbReference type="NCBI Taxonomy" id="2321404"/>
    <lineage>
        <taxon>Bacteria</taxon>
        <taxon>Bacillati</taxon>
        <taxon>Bacillota</taxon>
        <taxon>Clostridia</taxon>
        <taxon>Eubacteriales</taxon>
        <taxon>Oscillospiraceae</taxon>
        <taxon>Anaerotruncus</taxon>
    </lineage>
</organism>
<feature type="region of interest" description="Disordered" evidence="1">
    <location>
        <begin position="62"/>
        <end position="88"/>
    </location>
</feature>
<feature type="transmembrane region" description="Helical" evidence="2">
    <location>
        <begin position="21"/>
        <end position="42"/>
    </location>
</feature>
<evidence type="ECO:0000256" key="2">
    <source>
        <dbReference type="SAM" id="Phobius"/>
    </source>
</evidence>
<proteinExistence type="predicted"/>
<feature type="domain" description="DUF4015" evidence="3">
    <location>
        <begin position="93"/>
        <end position="411"/>
    </location>
</feature>
<reference evidence="4 5" key="1">
    <citation type="submission" date="2018-10" db="EMBL/GenBank/DDBJ databases">
        <title>Anaerotruncus faecis sp. nov., isolated from human feces.</title>
        <authorList>
            <person name="Wang Y.-J."/>
        </authorList>
    </citation>
    <scope>NUCLEOTIDE SEQUENCE [LARGE SCALE GENOMIC DNA]</scope>
    <source>
        <strain evidence="4 5">22A2-44</strain>
    </source>
</reference>
<keyword evidence="2" id="KW-1133">Transmembrane helix</keyword>
<comment type="caution">
    <text evidence="4">The sequence shown here is derived from an EMBL/GenBank/DDBJ whole genome shotgun (WGS) entry which is preliminary data.</text>
</comment>
<evidence type="ECO:0000313" key="5">
    <source>
        <dbReference type="Proteomes" id="UP000276301"/>
    </source>
</evidence>
<dbReference type="Proteomes" id="UP000276301">
    <property type="component" value="Unassembled WGS sequence"/>
</dbReference>
<keyword evidence="2" id="KW-0812">Transmembrane</keyword>
<keyword evidence="2" id="KW-0472">Membrane</keyword>
<evidence type="ECO:0000259" key="3">
    <source>
        <dbReference type="Pfam" id="PF13200"/>
    </source>
</evidence>
<dbReference type="EMBL" id="RCHT01000032">
    <property type="protein sequence ID" value="RLL08573.1"/>
    <property type="molecule type" value="Genomic_DNA"/>
</dbReference>
<dbReference type="InterPro" id="IPR025275">
    <property type="entry name" value="DUF4015"/>
</dbReference>
<evidence type="ECO:0000313" key="4">
    <source>
        <dbReference type="EMBL" id="RLL08573.1"/>
    </source>
</evidence>
<dbReference type="RefSeq" id="WP_121587459.1">
    <property type="nucleotide sequence ID" value="NZ_RCHT01000032.1"/>
</dbReference>
<evidence type="ECO:0000256" key="1">
    <source>
        <dbReference type="SAM" id="MobiDB-lite"/>
    </source>
</evidence>
<dbReference type="Pfam" id="PF13200">
    <property type="entry name" value="DUF4015"/>
    <property type="match status" value="1"/>
</dbReference>
<accession>A0A498CKD6</accession>
<protein>
    <recommendedName>
        <fullName evidence="3">DUF4015 domain-containing protein</fullName>
    </recommendedName>
</protein>
<sequence>MAKNYKIKRYNRIYRGKRSTGSLVLRGALVAAAVFIVAFVGYNAYGPIRDYFSGALAAASHTAQSEAEPAPPPAETSEPEPEPEPPVPADVRALYLTNAQIRDPAVLDQLLDKLTRTEINAVLFDLKDQQGNILYRSDLDLVAQTGAQAENAYDLGALCQKLKEKNLIPIGRLNAFRDPIAPSRIPDAGIKYMNTEILWLDNAADQGGMPWLNPYSDLARAYIIDIATESVSLGVGRILLDNVSFPTGYGQEYASYGPTAEGVTRSDALSVFLDQIDQQVQAKGGDVSVYISGLAALGANNTYYGSNPLAIANDNVTIGVMPAQFGDGFTLESFSLEAPVLDPRGTVDSLLKFIAPDVAGKNVTVLVQAYPASYTIENNKMYTVDDINAQIGAASQNGVISYIIYSPDGSYPQIDV</sequence>
<keyword evidence="5" id="KW-1185">Reference proteome</keyword>
<name>A0A498CKD6_9FIRM</name>
<gene>
    <name evidence="4" type="ORF">D4A47_12105</name>
</gene>
<dbReference type="AlphaFoldDB" id="A0A498CKD6"/>